<name>A0ABY7CKU9_9BASI</name>
<sequence>MEEFWTKLPDLPEAAHLAITDIPEASQSATDPKWDPMARARKLEKEYDLSRQIVIASKYKAKEEWWELNAQNTQKLAGT</sequence>
<protein>
    <submittedName>
        <fullName evidence="1">Uncharacterized protein</fullName>
    </submittedName>
</protein>
<evidence type="ECO:0000313" key="1">
    <source>
        <dbReference type="EMBL" id="WAQ85087.1"/>
    </source>
</evidence>
<dbReference type="GeneID" id="77810341"/>
<keyword evidence="2" id="KW-1185">Reference proteome</keyword>
<gene>
    <name evidence="1" type="ORF">PtA15_5A661</name>
</gene>
<dbReference type="Proteomes" id="UP001164743">
    <property type="component" value="Chromosome 5A"/>
</dbReference>
<proteinExistence type="predicted"/>
<organism evidence="1 2">
    <name type="scientific">Puccinia triticina</name>
    <dbReference type="NCBI Taxonomy" id="208348"/>
    <lineage>
        <taxon>Eukaryota</taxon>
        <taxon>Fungi</taxon>
        <taxon>Dikarya</taxon>
        <taxon>Basidiomycota</taxon>
        <taxon>Pucciniomycotina</taxon>
        <taxon>Pucciniomycetes</taxon>
        <taxon>Pucciniales</taxon>
        <taxon>Pucciniaceae</taxon>
        <taxon>Puccinia</taxon>
    </lineage>
</organism>
<dbReference type="RefSeq" id="XP_053020642.1">
    <property type="nucleotide sequence ID" value="XM_053169446.1"/>
</dbReference>
<dbReference type="EMBL" id="CP110425">
    <property type="protein sequence ID" value="WAQ85087.1"/>
    <property type="molecule type" value="Genomic_DNA"/>
</dbReference>
<evidence type="ECO:0000313" key="2">
    <source>
        <dbReference type="Proteomes" id="UP001164743"/>
    </source>
</evidence>
<reference evidence="1" key="1">
    <citation type="submission" date="2022-10" db="EMBL/GenBank/DDBJ databases">
        <title>Puccinia triticina Genome sequencing and assembly.</title>
        <authorList>
            <person name="Li C."/>
        </authorList>
    </citation>
    <scope>NUCLEOTIDE SEQUENCE</scope>
    <source>
        <strain evidence="1">Pt15</strain>
    </source>
</reference>
<accession>A0ABY7CKU9</accession>